<keyword evidence="2" id="KW-0677">Repeat</keyword>
<evidence type="ECO:0000256" key="2">
    <source>
        <dbReference type="ARBA" id="ARBA00022737"/>
    </source>
</evidence>
<dbReference type="Gene3D" id="6.20.240.20">
    <property type="match status" value="1"/>
</dbReference>
<protein>
    <submittedName>
        <fullName evidence="11">MYO1C protein</fullName>
    </submittedName>
</protein>
<evidence type="ECO:0000256" key="4">
    <source>
        <dbReference type="ARBA" id="ARBA00022840"/>
    </source>
</evidence>
<gene>
    <name evidence="11" type="primary">MYO1C</name>
    <name evidence="11" type="ORF">BLAG_LOCUS1368</name>
</gene>
<dbReference type="InterPro" id="IPR036961">
    <property type="entry name" value="Kinesin_motor_dom_sf"/>
</dbReference>
<feature type="region of interest" description="Actin-binding" evidence="8">
    <location>
        <begin position="570"/>
        <end position="592"/>
    </location>
</feature>
<dbReference type="Pfam" id="PF00063">
    <property type="entry name" value="Myosin_head"/>
    <property type="match status" value="1"/>
</dbReference>
<dbReference type="PROSITE" id="PS51456">
    <property type="entry name" value="MYOSIN_MOTOR"/>
    <property type="match status" value="1"/>
</dbReference>
<dbReference type="Gene3D" id="1.10.10.820">
    <property type="match status" value="1"/>
</dbReference>
<dbReference type="FunFam" id="3.40.850.10:FF:000101">
    <property type="entry name" value="Slow myosin heavy chain 2"/>
    <property type="match status" value="1"/>
</dbReference>
<dbReference type="GO" id="GO:0030048">
    <property type="term" value="P:actin filament-based movement"/>
    <property type="evidence" value="ECO:0007669"/>
    <property type="project" value="TreeGrafter"/>
</dbReference>
<feature type="domain" description="Myosin motor" evidence="9">
    <location>
        <begin position="15"/>
        <end position="693"/>
    </location>
</feature>
<dbReference type="GO" id="GO:0051015">
    <property type="term" value="F:actin filament binding"/>
    <property type="evidence" value="ECO:0007669"/>
    <property type="project" value="TreeGrafter"/>
</dbReference>
<name>A0A8J9VZY1_BRALA</name>
<dbReference type="PANTHER" id="PTHR13140">
    <property type="entry name" value="MYOSIN"/>
    <property type="match status" value="1"/>
</dbReference>
<keyword evidence="5 8" id="KW-0518">Myosin</keyword>
<dbReference type="SUPFAM" id="SSF52540">
    <property type="entry name" value="P-loop containing nucleoside triphosphate hydrolases"/>
    <property type="match status" value="1"/>
</dbReference>
<keyword evidence="3 8" id="KW-0547">Nucleotide-binding</keyword>
<accession>A0A8J9VZY1</accession>
<dbReference type="PANTHER" id="PTHR13140:SF679">
    <property type="entry name" value="UNCONVENTIONAL MYOSIN IC"/>
    <property type="match status" value="1"/>
</dbReference>
<feature type="domain" description="TH1" evidence="10">
    <location>
        <begin position="847"/>
        <end position="1029"/>
    </location>
</feature>
<comment type="similarity">
    <text evidence="1 8">Belongs to the TRAFAC class myosin-kinesin ATPase superfamily. Myosin family.</text>
</comment>
<evidence type="ECO:0000256" key="3">
    <source>
        <dbReference type="ARBA" id="ARBA00022741"/>
    </source>
</evidence>
<dbReference type="InterPro" id="IPR027417">
    <property type="entry name" value="P-loop_NTPase"/>
</dbReference>
<dbReference type="PROSITE" id="PS50096">
    <property type="entry name" value="IQ"/>
    <property type="match status" value="1"/>
</dbReference>
<dbReference type="PROSITE" id="PS51757">
    <property type="entry name" value="TH1"/>
    <property type="match status" value="1"/>
</dbReference>
<dbReference type="GO" id="GO:0016459">
    <property type="term" value="C:myosin complex"/>
    <property type="evidence" value="ECO:0007669"/>
    <property type="project" value="UniProtKB-KW"/>
</dbReference>
<evidence type="ECO:0000313" key="11">
    <source>
        <dbReference type="EMBL" id="CAH1231964.1"/>
    </source>
</evidence>
<sequence length="1123" mass="128463">MDHVEGALGARDRVGVQDFVLLENYRSEDAFIENLRKRFQHNLIYTYIGPVVVSVNPYRDLKLYTKQQMQIYRGINFYEAPPHIFATADNAYRSMRGEARDQCILISGESGAGKTEASKKMLQYLAVCSTHSHDVDRIKDRLIQSNPVLEAFGNAKTIRNDNSSRFGKYMDVQFDYKGAPVGGHILNYLLEKSRVVQQAEGERSFHIFYQLLAGADDGLLETFFLERRPESHAYLSKGDCTRVSSIDDKADFKTVYKALKVIDFTQEEIEELLAIVASIIHLGDVMFTSEGDRAGIVDAMPVNRVARLLQCPEEVLEKALTHRTIVAKGEKLLSPLNEDQAAYARDALSKAVYDRMFTWLVQKINTSLANKEQYRKHVIGLLDIYGFEVFQKNSFEQFCINFCNEKLQQLFIELTLKSEQEEYLSEGIEWEPVAYFNNKIICDLVEERHRGIIAILDEECLLPGDPTDLTFLAKLENAVGEHPHFVSHRTGDVQTRKTLDRDEFRLRHYAGDVTYSVTGFLDKNNDLLYRDLKEAMCESKNQVTSSCFPKSELDDKKRPVTTATQFKTSLNQLMAILMKEEPSYVRCIKPNDNKMPGVFDPILIRHQVKYLGLMENLRVRRAGFAYRRPYEAFLNRYKCLCQDTWPNYYGKPKDGVELLCQAMEYRHDEYRLGNTKIFIRLPKTLFATEDAFQMKKHDLATTIQATYKGHAQYKKYKKMQWAVTLIAAHWKRVTAKRLLERRRKAAQVLRNYINGFITRNQPPNGDNEMFINHCRVTFLHKLRDSLPKSILDKSWPTAPPNLRETSALLEDMFHSNQVRRYCLNMSPQKKMQMQEKLTASEIFKGKKSSYPESVAQPFKSNRLTPQHEALKSKVFDKKYLSQEERPKYMSPVVKYDRHGYKTRPRVLIATNLAVYILDEQDFKLKDKILYENMTGISVSELTDGIFVIHAECTDKKEKGDVILLSDHVIEATTKIALAAGKINSIQVIKPGGLAYTMSGGKEGLIEFSLGAETRVEKGKKGQLVVVDPLRKCLSVLCWLNPTTPLPSYIVLGTMCRNTRCIPTACDNSRAGEALGPVEFSGRWKFFGSAHLATQVIRPSRLTLLSCVSGRAVVPSRQFVDGEV</sequence>
<evidence type="ECO:0000259" key="9">
    <source>
        <dbReference type="PROSITE" id="PS51456"/>
    </source>
</evidence>
<dbReference type="GO" id="GO:0005524">
    <property type="term" value="F:ATP binding"/>
    <property type="evidence" value="ECO:0007669"/>
    <property type="project" value="UniProtKB-UniRule"/>
</dbReference>
<dbReference type="GO" id="GO:0005737">
    <property type="term" value="C:cytoplasm"/>
    <property type="evidence" value="ECO:0007669"/>
    <property type="project" value="TreeGrafter"/>
</dbReference>
<dbReference type="EMBL" id="OV696686">
    <property type="protein sequence ID" value="CAH1231964.1"/>
    <property type="molecule type" value="Genomic_DNA"/>
</dbReference>
<dbReference type="Proteomes" id="UP000838412">
    <property type="component" value="Chromosome 1"/>
</dbReference>
<dbReference type="Gene3D" id="1.20.58.530">
    <property type="match status" value="1"/>
</dbReference>
<keyword evidence="12" id="KW-1185">Reference proteome</keyword>
<dbReference type="AlphaFoldDB" id="A0A8J9VZY1"/>
<dbReference type="Gene3D" id="3.40.850.10">
    <property type="entry name" value="Kinesin motor domain"/>
    <property type="match status" value="1"/>
</dbReference>
<organism evidence="11 12">
    <name type="scientific">Branchiostoma lanceolatum</name>
    <name type="common">Common lancelet</name>
    <name type="synonym">Amphioxus lanceolatum</name>
    <dbReference type="NCBI Taxonomy" id="7740"/>
    <lineage>
        <taxon>Eukaryota</taxon>
        <taxon>Metazoa</taxon>
        <taxon>Chordata</taxon>
        <taxon>Cephalochordata</taxon>
        <taxon>Leptocardii</taxon>
        <taxon>Amphioxiformes</taxon>
        <taxon>Branchiostomatidae</taxon>
        <taxon>Branchiostoma</taxon>
    </lineage>
</organism>
<evidence type="ECO:0000313" key="12">
    <source>
        <dbReference type="Proteomes" id="UP000838412"/>
    </source>
</evidence>
<evidence type="ECO:0000256" key="8">
    <source>
        <dbReference type="PROSITE-ProRule" id="PRU00782"/>
    </source>
</evidence>
<reference evidence="11" key="1">
    <citation type="submission" date="2022-01" db="EMBL/GenBank/DDBJ databases">
        <authorList>
            <person name="Braso-Vives M."/>
        </authorList>
    </citation>
    <scope>NUCLEOTIDE SEQUENCE</scope>
</reference>
<evidence type="ECO:0000256" key="7">
    <source>
        <dbReference type="ARBA" id="ARBA00023203"/>
    </source>
</evidence>
<evidence type="ECO:0000256" key="6">
    <source>
        <dbReference type="ARBA" id="ARBA00023175"/>
    </source>
</evidence>
<keyword evidence="4 8" id="KW-0067">ATP-binding</keyword>
<keyword evidence="6 8" id="KW-0505">Motor protein</keyword>
<dbReference type="GO" id="GO:0007015">
    <property type="term" value="P:actin filament organization"/>
    <property type="evidence" value="ECO:0007669"/>
    <property type="project" value="TreeGrafter"/>
</dbReference>
<proteinExistence type="inferred from homology"/>
<dbReference type="PRINTS" id="PR00193">
    <property type="entry name" value="MYOSINHEAVY"/>
</dbReference>
<dbReference type="FunFam" id="1.10.10.820:FF:000001">
    <property type="entry name" value="Myosin heavy chain"/>
    <property type="match status" value="1"/>
</dbReference>
<dbReference type="FunFam" id="1.20.58.530:FF:000004">
    <property type="entry name" value="Unconventional myosin ID"/>
    <property type="match status" value="1"/>
</dbReference>
<evidence type="ECO:0000256" key="5">
    <source>
        <dbReference type="ARBA" id="ARBA00023123"/>
    </source>
</evidence>
<dbReference type="GO" id="GO:0006897">
    <property type="term" value="P:endocytosis"/>
    <property type="evidence" value="ECO:0007669"/>
    <property type="project" value="TreeGrafter"/>
</dbReference>
<dbReference type="SMART" id="SM00242">
    <property type="entry name" value="MYSc"/>
    <property type="match status" value="1"/>
</dbReference>
<keyword evidence="7 8" id="KW-0009">Actin-binding</keyword>
<feature type="binding site" evidence="8">
    <location>
        <begin position="108"/>
        <end position="115"/>
    </location>
    <ligand>
        <name>ATP</name>
        <dbReference type="ChEBI" id="CHEBI:30616"/>
    </ligand>
</feature>
<dbReference type="CDD" id="cd01378">
    <property type="entry name" value="MYSc_Myo1"/>
    <property type="match status" value="1"/>
</dbReference>
<dbReference type="Gene3D" id="1.20.5.190">
    <property type="match status" value="1"/>
</dbReference>
<dbReference type="InterPro" id="IPR036072">
    <property type="entry name" value="MYSc_Myo1"/>
</dbReference>
<dbReference type="Pfam" id="PF06017">
    <property type="entry name" value="Myosin_TH1"/>
    <property type="match status" value="1"/>
</dbReference>
<dbReference type="GO" id="GO:0005886">
    <property type="term" value="C:plasma membrane"/>
    <property type="evidence" value="ECO:0007669"/>
    <property type="project" value="TreeGrafter"/>
</dbReference>
<evidence type="ECO:0000256" key="1">
    <source>
        <dbReference type="ARBA" id="ARBA00008314"/>
    </source>
</evidence>
<dbReference type="OrthoDB" id="6108017at2759"/>
<evidence type="ECO:0000259" key="10">
    <source>
        <dbReference type="PROSITE" id="PS51757"/>
    </source>
</evidence>
<dbReference type="InterPro" id="IPR001609">
    <property type="entry name" value="Myosin_head_motor_dom-like"/>
</dbReference>
<dbReference type="InterPro" id="IPR010926">
    <property type="entry name" value="Myosin_TH1"/>
</dbReference>
<dbReference type="Gene3D" id="1.20.120.720">
    <property type="entry name" value="Myosin VI head, motor domain, U50 subdomain"/>
    <property type="match status" value="1"/>
</dbReference>
<dbReference type="GO" id="GO:0005902">
    <property type="term" value="C:microvillus"/>
    <property type="evidence" value="ECO:0007669"/>
    <property type="project" value="TreeGrafter"/>
</dbReference>
<dbReference type="GO" id="GO:0000146">
    <property type="term" value="F:microfilament motor activity"/>
    <property type="evidence" value="ECO:0007669"/>
    <property type="project" value="TreeGrafter"/>
</dbReference>